<evidence type="ECO:0000256" key="6">
    <source>
        <dbReference type="RuleBase" id="RU363034"/>
    </source>
</evidence>
<dbReference type="GeneID" id="101999329"/>
<dbReference type="InterPro" id="IPR043504">
    <property type="entry name" value="Peptidase_S1_PA_chymotrypsin"/>
</dbReference>
<evidence type="ECO:0000256" key="5">
    <source>
        <dbReference type="ARBA" id="ARBA00023157"/>
    </source>
</evidence>
<feature type="domain" description="Peptidase S1" evidence="8">
    <location>
        <begin position="21"/>
        <end position="244"/>
    </location>
</feature>
<dbReference type="InterPro" id="IPR009003">
    <property type="entry name" value="Peptidase_S1_PA"/>
</dbReference>
<dbReference type="InterPro" id="IPR001314">
    <property type="entry name" value="Peptidase_S1A"/>
</dbReference>
<feature type="chain" id="PRO_5045589707" evidence="7">
    <location>
        <begin position="19"/>
        <end position="247"/>
    </location>
</feature>
<proteinExistence type="predicted"/>
<sequence>MQTILFLLALLLPPGAGAEEIIGGVESRPHSRPYLAHLEIVIDRVTTSNCGGFLISEEFVMTAAHCKGREIIVTLGAHDVSKTEPTQQKIKVEKQIIHPHYNVYPHLHDIMLLKLQRKAKITPAVAKILLPSPRDSIKPGHMCLAAGWGKTGVNDPLSVKLREVTLRIMEKEACKHYSSYRDDVQVCVGRPGNIQSVFEGDSGGPLVCAGVAHGIVSYGRNDAKPPSVFTRTSGYVSWVNAVIREHS</sequence>
<dbReference type="PANTHER" id="PTHR24271">
    <property type="entry name" value="KALLIKREIN-RELATED"/>
    <property type="match status" value="1"/>
</dbReference>
<evidence type="ECO:0000256" key="4">
    <source>
        <dbReference type="ARBA" id="ARBA00023145"/>
    </source>
</evidence>
<dbReference type="CDD" id="cd00190">
    <property type="entry name" value="Tryp_SPc"/>
    <property type="match status" value="1"/>
</dbReference>
<gene>
    <name evidence="10" type="primary">LOC101999329</name>
</gene>
<dbReference type="PANTHER" id="PTHR24271:SF23">
    <property type="entry name" value="CHYMASE 2, MAST CELL-RELATED"/>
    <property type="match status" value="1"/>
</dbReference>
<dbReference type="Pfam" id="PF00089">
    <property type="entry name" value="Trypsin"/>
    <property type="match status" value="1"/>
</dbReference>
<dbReference type="PRINTS" id="PR00722">
    <property type="entry name" value="CHYMOTRYPSIN"/>
</dbReference>
<keyword evidence="1 6" id="KW-0645">Protease</keyword>
<dbReference type="PROSITE" id="PS50240">
    <property type="entry name" value="TRYPSIN_DOM"/>
    <property type="match status" value="1"/>
</dbReference>
<evidence type="ECO:0000313" key="9">
    <source>
        <dbReference type="Proteomes" id="UP000694915"/>
    </source>
</evidence>
<evidence type="ECO:0000256" key="3">
    <source>
        <dbReference type="ARBA" id="ARBA00022825"/>
    </source>
</evidence>
<dbReference type="InterPro" id="IPR033116">
    <property type="entry name" value="TRYPSIN_SER"/>
</dbReference>
<dbReference type="PROSITE" id="PS00135">
    <property type="entry name" value="TRYPSIN_SER"/>
    <property type="match status" value="1"/>
</dbReference>
<evidence type="ECO:0000256" key="1">
    <source>
        <dbReference type="ARBA" id="ARBA00022670"/>
    </source>
</evidence>
<evidence type="ECO:0000256" key="7">
    <source>
        <dbReference type="SAM" id="SignalP"/>
    </source>
</evidence>
<reference evidence="10" key="1">
    <citation type="submission" date="2025-08" db="UniProtKB">
        <authorList>
            <consortium name="RefSeq"/>
        </authorList>
    </citation>
    <scope>IDENTIFICATION</scope>
</reference>
<evidence type="ECO:0000256" key="2">
    <source>
        <dbReference type="ARBA" id="ARBA00022801"/>
    </source>
</evidence>
<keyword evidence="5" id="KW-1015">Disulfide bond</keyword>
<dbReference type="RefSeq" id="XP_005372044.1">
    <property type="nucleotide sequence ID" value="XM_005371987.1"/>
</dbReference>
<evidence type="ECO:0000313" key="10">
    <source>
        <dbReference type="RefSeq" id="XP_005372044.1"/>
    </source>
</evidence>
<name>A0ABM0LSN3_MICOH</name>
<feature type="signal peptide" evidence="7">
    <location>
        <begin position="1"/>
        <end position="18"/>
    </location>
</feature>
<dbReference type="SUPFAM" id="SSF50494">
    <property type="entry name" value="Trypsin-like serine proteases"/>
    <property type="match status" value="1"/>
</dbReference>
<protein>
    <submittedName>
        <fullName evidence="10">Mast cell protease 4-like</fullName>
    </submittedName>
</protein>
<keyword evidence="3 6" id="KW-0720">Serine protease</keyword>
<organism evidence="9 10">
    <name type="scientific">Microtus ochrogaster</name>
    <name type="common">Prairie vole</name>
    <dbReference type="NCBI Taxonomy" id="79684"/>
    <lineage>
        <taxon>Eukaryota</taxon>
        <taxon>Metazoa</taxon>
        <taxon>Chordata</taxon>
        <taxon>Craniata</taxon>
        <taxon>Vertebrata</taxon>
        <taxon>Euteleostomi</taxon>
        <taxon>Mammalia</taxon>
        <taxon>Eutheria</taxon>
        <taxon>Euarchontoglires</taxon>
        <taxon>Glires</taxon>
        <taxon>Rodentia</taxon>
        <taxon>Myomorpha</taxon>
        <taxon>Muroidea</taxon>
        <taxon>Cricetidae</taxon>
        <taxon>Arvicolinae</taxon>
        <taxon>Microtus</taxon>
    </lineage>
</organism>
<dbReference type="SMART" id="SM00020">
    <property type="entry name" value="Tryp_SPc"/>
    <property type="match status" value="1"/>
</dbReference>
<accession>A0ABM0LSN3</accession>
<dbReference type="Proteomes" id="UP000694915">
    <property type="component" value="Unplaced"/>
</dbReference>
<keyword evidence="9" id="KW-1185">Reference proteome</keyword>
<dbReference type="InterPro" id="IPR001254">
    <property type="entry name" value="Trypsin_dom"/>
</dbReference>
<keyword evidence="7" id="KW-0732">Signal</keyword>
<dbReference type="InterPro" id="IPR018114">
    <property type="entry name" value="TRYPSIN_HIS"/>
</dbReference>
<evidence type="ECO:0000259" key="8">
    <source>
        <dbReference type="PROSITE" id="PS50240"/>
    </source>
</evidence>
<dbReference type="Gene3D" id="2.40.10.10">
    <property type="entry name" value="Trypsin-like serine proteases"/>
    <property type="match status" value="2"/>
</dbReference>
<keyword evidence="4" id="KW-0865">Zymogen</keyword>
<keyword evidence="2 6" id="KW-0378">Hydrolase</keyword>
<dbReference type="PROSITE" id="PS00134">
    <property type="entry name" value="TRYPSIN_HIS"/>
    <property type="match status" value="1"/>
</dbReference>